<comment type="caution">
    <text evidence="1">The sequence shown here is derived from an EMBL/GenBank/DDBJ whole genome shotgun (WGS) entry which is preliminary data.</text>
</comment>
<dbReference type="AlphaFoldDB" id="A0A368X902"/>
<dbReference type="Proteomes" id="UP000253647">
    <property type="component" value="Unassembled WGS sequence"/>
</dbReference>
<reference evidence="1 2" key="1">
    <citation type="submission" date="2018-07" db="EMBL/GenBank/DDBJ databases">
        <title>Freshwater and sediment microbial communities from various areas in North America, analyzing microbe dynamics in response to fracking.</title>
        <authorList>
            <person name="Lamendella R."/>
        </authorList>
    </citation>
    <scope>NUCLEOTIDE SEQUENCE [LARGE SCALE GENOMIC DNA]</scope>
    <source>
        <strain evidence="1 2">105B</strain>
    </source>
</reference>
<sequence>MDTTINKGRMHLLILWLLAGLAAAIGLSSAESTQSWSKRLSVSFQMGEADSRLTALEGARDKLREAALNESGAYVESRQVLSGDDFSETLRLLRSAYVSISEENVRVRTDPKTQVSTLHLDALVSVDTGVLKERVAALADDESYRMQVNRLSAEERRIVDSLDRLNTRLKAGGIDGSLFSGFKELLVEAKERTRAEVSRLATATKPSLLDRAREGSAVLELGKLVALEHYYLNVIAPYSADLEVEATIVSAAPSTSEAGKTEVVVDLEIFYDPEPPVMMAMADLSYELDRVVAGKLWLPTNPQQRLADLKLASYERWVEETLLNMPLLAVVTLGEHKAYYPVLGNPRSVGVSDSYGHKLNYIPETRLHSTFNFPFAFTAKGYSEHRIIKRTYRFQIPNAQAALISDVEAGLKLIQITP</sequence>
<gene>
    <name evidence="1" type="ORF">DET61_12039</name>
</gene>
<dbReference type="EMBL" id="QPJI01000020">
    <property type="protein sequence ID" value="RCW62917.1"/>
    <property type="molecule type" value="Genomic_DNA"/>
</dbReference>
<evidence type="ECO:0000313" key="1">
    <source>
        <dbReference type="EMBL" id="RCW62917.1"/>
    </source>
</evidence>
<organism evidence="1 2">
    <name type="scientific">Marinobacter nauticus</name>
    <name type="common">Marinobacter hydrocarbonoclasticus</name>
    <name type="synonym">Marinobacter aquaeolei</name>
    <dbReference type="NCBI Taxonomy" id="2743"/>
    <lineage>
        <taxon>Bacteria</taxon>
        <taxon>Pseudomonadati</taxon>
        <taxon>Pseudomonadota</taxon>
        <taxon>Gammaproteobacteria</taxon>
        <taxon>Pseudomonadales</taxon>
        <taxon>Marinobacteraceae</taxon>
        <taxon>Marinobacter</taxon>
    </lineage>
</organism>
<proteinExistence type="predicted"/>
<accession>A0A368X902</accession>
<name>A0A368X902_MARNT</name>
<protein>
    <submittedName>
        <fullName evidence="1">Uncharacterized protein</fullName>
    </submittedName>
</protein>
<dbReference type="RefSeq" id="WP_114435399.1">
    <property type="nucleotide sequence ID" value="NZ_QPJI01000020.1"/>
</dbReference>
<evidence type="ECO:0000313" key="2">
    <source>
        <dbReference type="Proteomes" id="UP000253647"/>
    </source>
</evidence>